<feature type="compositionally biased region" description="Basic and acidic residues" evidence="7">
    <location>
        <begin position="288"/>
        <end position="300"/>
    </location>
</feature>
<evidence type="ECO:0000313" key="9">
    <source>
        <dbReference type="Proteomes" id="UP001633002"/>
    </source>
</evidence>
<feature type="region of interest" description="Disordered" evidence="7">
    <location>
        <begin position="252"/>
        <end position="328"/>
    </location>
</feature>
<feature type="coiled-coil region" evidence="6">
    <location>
        <begin position="809"/>
        <end position="861"/>
    </location>
</feature>
<dbReference type="InterPro" id="IPR001611">
    <property type="entry name" value="Leu-rich_rpt"/>
</dbReference>
<feature type="compositionally biased region" description="Basic and acidic residues" evidence="7">
    <location>
        <begin position="522"/>
        <end position="532"/>
    </location>
</feature>
<protein>
    <recommendedName>
        <fullName evidence="10">Leucine-rich repeat and coiled-coil domain-containing protein 1</fullName>
    </recommendedName>
</protein>
<dbReference type="SUPFAM" id="SSF52075">
    <property type="entry name" value="Outer arm dynein light chain 1"/>
    <property type="match status" value="1"/>
</dbReference>
<dbReference type="Pfam" id="PF13855">
    <property type="entry name" value="LRR_8"/>
    <property type="match status" value="1"/>
</dbReference>
<keyword evidence="4" id="KW-0969">Cilium</keyword>
<feature type="compositionally biased region" description="Basic and acidic residues" evidence="7">
    <location>
        <begin position="255"/>
        <end position="264"/>
    </location>
</feature>
<feature type="region of interest" description="Disordered" evidence="7">
    <location>
        <begin position="343"/>
        <end position="363"/>
    </location>
</feature>
<evidence type="ECO:0000256" key="1">
    <source>
        <dbReference type="ARBA" id="ARBA00004138"/>
    </source>
</evidence>
<feature type="region of interest" description="Disordered" evidence="7">
    <location>
        <begin position="447"/>
        <end position="532"/>
    </location>
</feature>
<proteinExistence type="predicted"/>
<reference evidence="8 9" key="1">
    <citation type="submission" date="2024-09" db="EMBL/GenBank/DDBJ databases">
        <title>Chromosome-scale assembly of Riccia sorocarpa.</title>
        <authorList>
            <person name="Paukszto L."/>
        </authorList>
    </citation>
    <scope>NUCLEOTIDE SEQUENCE [LARGE SCALE GENOMIC DNA]</scope>
    <source>
        <strain evidence="8">LP-2024</strain>
        <tissue evidence="8">Aerial parts of the thallus</tissue>
    </source>
</reference>
<dbReference type="InterPro" id="IPR025875">
    <property type="entry name" value="Leu-rich_rpt_4"/>
</dbReference>
<organism evidence="8 9">
    <name type="scientific">Riccia sorocarpa</name>
    <dbReference type="NCBI Taxonomy" id="122646"/>
    <lineage>
        <taxon>Eukaryota</taxon>
        <taxon>Viridiplantae</taxon>
        <taxon>Streptophyta</taxon>
        <taxon>Embryophyta</taxon>
        <taxon>Marchantiophyta</taxon>
        <taxon>Marchantiopsida</taxon>
        <taxon>Marchantiidae</taxon>
        <taxon>Marchantiales</taxon>
        <taxon>Ricciaceae</taxon>
        <taxon>Riccia</taxon>
    </lineage>
</organism>
<dbReference type="InterPro" id="IPR050576">
    <property type="entry name" value="Cilia_flagella_integrity"/>
</dbReference>
<dbReference type="PANTHER" id="PTHR45973:SF9">
    <property type="entry name" value="LEUCINE-RICH REPEAT-CONTAINING PROTEIN 46"/>
    <property type="match status" value="1"/>
</dbReference>
<dbReference type="Pfam" id="PF12799">
    <property type="entry name" value="LRR_4"/>
    <property type="match status" value="1"/>
</dbReference>
<dbReference type="Gene3D" id="3.80.10.10">
    <property type="entry name" value="Ribonuclease Inhibitor"/>
    <property type="match status" value="2"/>
</dbReference>
<dbReference type="InterPro" id="IPR003591">
    <property type="entry name" value="Leu-rich_rpt_typical-subtyp"/>
</dbReference>
<dbReference type="SMART" id="SM00365">
    <property type="entry name" value="LRR_SD22"/>
    <property type="match status" value="5"/>
</dbReference>
<gene>
    <name evidence="8" type="ORF">R1sor_024447</name>
</gene>
<evidence type="ECO:0000313" key="8">
    <source>
        <dbReference type="EMBL" id="KAL3681491.1"/>
    </source>
</evidence>
<evidence type="ECO:0000256" key="3">
    <source>
        <dbReference type="ARBA" id="ARBA00022737"/>
    </source>
</evidence>
<feature type="coiled-coil region" evidence="6">
    <location>
        <begin position="886"/>
        <end position="944"/>
    </location>
</feature>
<feature type="coiled-coil region" evidence="6">
    <location>
        <begin position="983"/>
        <end position="1182"/>
    </location>
</feature>
<evidence type="ECO:0000256" key="6">
    <source>
        <dbReference type="SAM" id="Coils"/>
    </source>
</evidence>
<dbReference type="InterPro" id="IPR032675">
    <property type="entry name" value="LRR_dom_sf"/>
</dbReference>
<feature type="compositionally biased region" description="Polar residues" evidence="7">
    <location>
        <begin position="265"/>
        <end position="285"/>
    </location>
</feature>
<evidence type="ECO:0000256" key="4">
    <source>
        <dbReference type="ARBA" id="ARBA00023069"/>
    </source>
</evidence>
<keyword evidence="2" id="KW-0433">Leucine-rich repeat</keyword>
<name>A0ABD3GUL4_9MARC</name>
<keyword evidence="3" id="KW-0677">Repeat</keyword>
<dbReference type="EMBL" id="JBJQOH010000007">
    <property type="protein sequence ID" value="KAL3681491.1"/>
    <property type="molecule type" value="Genomic_DNA"/>
</dbReference>
<feature type="region of interest" description="Disordered" evidence="7">
    <location>
        <begin position="402"/>
        <end position="426"/>
    </location>
</feature>
<dbReference type="SMART" id="SM00369">
    <property type="entry name" value="LRR_TYP"/>
    <property type="match status" value="3"/>
</dbReference>
<feature type="coiled-coil region" evidence="6">
    <location>
        <begin position="600"/>
        <end position="652"/>
    </location>
</feature>
<dbReference type="PANTHER" id="PTHR45973">
    <property type="entry name" value="PROTEIN PHOSPHATASE 1 REGULATORY SUBUNIT SDS22-RELATED"/>
    <property type="match status" value="1"/>
</dbReference>
<evidence type="ECO:0000256" key="7">
    <source>
        <dbReference type="SAM" id="MobiDB-lite"/>
    </source>
</evidence>
<keyword evidence="5" id="KW-0966">Cell projection</keyword>
<feature type="compositionally biased region" description="Basic and acidic residues" evidence="7">
    <location>
        <begin position="310"/>
        <end position="328"/>
    </location>
</feature>
<evidence type="ECO:0000256" key="2">
    <source>
        <dbReference type="ARBA" id="ARBA00022614"/>
    </source>
</evidence>
<keyword evidence="9" id="KW-1185">Reference proteome</keyword>
<comment type="subcellular location">
    <subcellularLocation>
        <location evidence="1">Cell projection</location>
        <location evidence="1">Cilium</location>
    </subcellularLocation>
</comment>
<dbReference type="AlphaFoldDB" id="A0ABD3GUL4"/>
<accession>A0ABD3GUL4</accession>
<evidence type="ECO:0000256" key="5">
    <source>
        <dbReference type="ARBA" id="ARBA00023273"/>
    </source>
</evidence>
<sequence>MEEQESISLRESRGAASHSPGREIKEVYAFGAGLKSLCDLNLSAFRNLEFLSLHDNKIDRMEGLEALVSLRELNLSANRIKEMGGLLTLSQLQILNLSCNCIEEIKDLQGLHALEKLVLSHNRIKSLHGLSAVNGPSYSLRILDLQDNRVGCISELRVLTGCRHLKELSFSRGDYANPICQSPAYISSVIASAPHLYKLDGKLLSVYLLHSRGELPSPPQPLGDSFESYLDASVPSWVLQYAHISKSTAPLQDGYKGDIPHHSNSDNSQAGKQVVTSQTETSLVGKQQEIDDKRQDHVESKPSPVTPGSVDHEGTPLSEQREFEEKPSRQHAFVQTMNWTHRQMQSSQHRVPRPSNEGSWYDSGDSELEVVKVDEGVNSVSGSDNKYLHVAKVLNGVNRRRWPDTKSTLPSTGCKPRNVHQEFPHNGPLEDLAKRILDLVRELAARETRENEELQASGTKLRRTSNDAELGSSGCGHHRAAPHRSTGEETSFVPKDAGYSSSSDTSDKQEMNVGAKRRRQVRWSDEQPGKVHSRDSMRRWVRLVQNWMLRMVKHLHQAVISLNAVPKVETKVPLEKPVDILDETKENDIREGGSSHLLTYRAMEDRLAEYQHSYETEKKDLHKRLDAERQSVLELQRLLEEKEAKSHTLLEQLKKSFPCEIEEPAKTTEDRIRETIISAKARVLAMEESVQKATTAAQSAKVAFLNATADKENSKKLVISMYKALEEERANLKICKSELETCRSRCSEITKEHEKSKVELEKMFEGKQKELALVKMLHKQELESMRAIGVELGKSQGKAMVEEQSARIQHELRQELSDKQTELNEARKENMTAREDITCLQSAYKKEVAELKEVIQNLILKEKSKDAIILELSDVVRSQKAKLQALNFDESKLETAEKELQRKEQEINSLKLKALRCEELAWKVETLQQKLKEVTEEANENGKNEKNLEFKLMALQQENFDLASSVQRLEVSEDAVKIKNKMLDCQNETITALKKELFEAREAINRVSRKSETLETEWIKRLQVETEKGEDLRRELKSRDLAVDAVEEKLKLERAAKLAAERTSKLLQREVEEKEEMLRYVEYEISEVKNLYESKLRAFAAERDEAMEELEKTRKEMEQTKEALLKEAKNGRDLAAEAEKNQELQQARSLLQAQMQILESTIAEKDVKLKEAGRRVLELESQVDCQTVAMEKQKAVASSKVEQLRRVLEDLGDLK</sequence>
<comment type="caution">
    <text evidence="8">The sequence shown here is derived from an EMBL/GenBank/DDBJ whole genome shotgun (WGS) entry which is preliminary data.</text>
</comment>
<evidence type="ECO:0008006" key="10">
    <source>
        <dbReference type="Google" id="ProtNLM"/>
    </source>
</evidence>
<dbReference type="Proteomes" id="UP001633002">
    <property type="component" value="Unassembled WGS sequence"/>
</dbReference>
<keyword evidence="6" id="KW-0175">Coiled coil</keyword>
<dbReference type="PROSITE" id="PS51450">
    <property type="entry name" value="LRR"/>
    <property type="match status" value="5"/>
</dbReference>